<feature type="domain" description="Exonuclease" evidence="1">
    <location>
        <begin position="12"/>
        <end position="178"/>
    </location>
</feature>
<proteinExistence type="predicted"/>
<dbReference type="FunFam" id="3.30.420.10:FF:000045">
    <property type="entry name" value="3'-5' exonuclease DinG"/>
    <property type="match status" value="1"/>
</dbReference>
<dbReference type="InterPro" id="IPR006054">
    <property type="entry name" value="DnaQ"/>
</dbReference>
<dbReference type="GO" id="GO:0005829">
    <property type="term" value="C:cytosol"/>
    <property type="evidence" value="ECO:0007669"/>
    <property type="project" value="TreeGrafter"/>
</dbReference>
<dbReference type="EMBL" id="UOEX01000234">
    <property type="protein sequence ID" value="VAW38111.1"/>
    <property type="molecule type" value="Genomic_DNA"/>
</dbReference>
<dbReference type="SMART" id="SM00479">
    <property type="entry name" value="EXOIII"/>
    <property type="match status" value="1"/>
</dbReference>
<dbReference type="CDD" id="cd06127">
    <property type="entry name" value="DEDDh"/>
    <property type="match status" value="1"/>
</dbReference>
<organism evidence="2">
    <name type="scientific">hydrothermal vent metagenome</name>
    <dbReference type="NCBI Taxonomy" id="652676"/>
    <lineage>
        <taxon>unclassified sequences</taxon>
        <taxon>metagenomes</taxon>
        <taxon>ecological metagenomes</taxon>
    </lineage>
</organism>
<dbReference type="GO" id="GO:0008408">
    <property type="term" value="F:3'-5' exonuclease activity"/>
    <property type="evidence" value="ECO:0007669"/>
    <property type="project" value="TreeGrafter"/>
</dbReference>
<dbReference type="InterPro" id="IPR036397">
    <property type="entry name" value="RNaseH_sf"/>
</dbReference>
<dbReference type="Pfam" id="PF00929">
    <property type="entry name" value="RNase_T"/>
    <property type="match status" value="1"/>
</dbReference>
<dbReference type="GO" id="GO:0003887">
    <property type="term" value="F:DNA-directed DNA polymerase activity"/>
    <property type="evidence" value="ECO:0007669"/>
    <property type="project" value="InterPro"/>
</dbReference>
<gene>
    <name evidence="2" type="ORF">MNBD_DELTA03-208</name>
</gene>
<dbReference type="InterPro" id="IPR012337">
    <property type="entry name" value="RNaseH-like_sf"/>
</dbReference>
<evidence type="ECO:0000259" key="1">
    <source>
        <dbReference type="SMART" id="SM00479"/>
    </source>
</evidence>
<dbReference type="InterPro" id="IPR013520">
    <property type="entry name" value="Ribonucl_H"/>
</dbReference>
<sequence>MKSDYRANECHIAIDVETTGLSPRFGGRIIEIAAVIMSADGFGAEFQTLINPGVNVPVAAKRVNGISTAMLRNKPEPPDVFPEFKEFIGGHTLLAHNAAFDMGFLRSEFLRLNMETHNPNICTLKMSRKLLPGLPDYKLATVYRHLFGCLPREARHRALTDAKMAGRIWLELTKRGNKHA</sequence>
<accession>A0A3B0V571</accession>
<dbReference type="PANTHER" id="PTHR30231:SF37">
    <property type="entry name" value="EXODEOXYRIBONUCLEASE 10"/>
    <property type="match status" value="1"/>
</dbReference>
<protein>
    <recommendedName>
        <fullName evidence="1">Exonuclease domain-containing protein</fullName>
    </recommendedName>
</protein>
<dbReference type="PANTHER" id="PTHR30231">
    <property type="entry name" value="DNA POLYMERASE III SUBUNIT EPSILON"/>
    <property type="match status" value="1"/>
</dbReference>
<reference evidence="2" key="1">
    <citation type="submission" date="2018-06" db="EMBL/GenBank/DDBJ databases">
        <authorList>
            <person name="Zhirakovskaya E."/>
        </authorList>
    </citation>
    <scope>NUCLEOTIDE SEQUENCE</scope>
</reference>
<dbReference type="NCBIfam" id="TIGR00573">
    <property type="entry name" value="dnaq"/>
    <property type="match status" value="1"/>
</dbReference>
<dbReference type="AlphaFoldDB" id="A0A3B0V571"/>
<dbReference type="SUPFAM" id="SSF53098">
    <property type="entry name" value="Ribonuclease H-like"/>
    <property type="match status" value="1"/>
</dbReference>
<dbReference type="GO" id="GO:0045004">
    <property type="term" value="P:DNA replication proofreading"/>
    <property type="evidence" value="ECO:0007669"/>
    <property type="project" value="TreeGrafter"/>
</dbReference>
<evidence type="ECO:0000313" key="2">
    <source>
        <dbReference type="EMBL" id="VAW38111.1"/>
    </source>
</evidence>
<dbReference type="Gene3D" id="3.30.420.10">
    <property type="entry name" value="Ribonuclease H-like superfamily/Ribonuclease H"/>
    <property type="match status" value="1"/>
</dbReference>
<dbReference type="GO" id="GO:0003677">
    <property type="term" value="F:DNA binding"/>
    <property type="evidence" value="ECO:0007669"/>
    <property type="project" value="InterPro"/>
</dbReference>
<name>A0A3B0V571_9ZZZZ</name>